<name>A0ABW3USJ6_9BACL</name>
<evidence type="ECO:0000313" key="2">
    <source>
        <dbReference type="Proteomes" id="UP001597180"/>
    </source>
</evidence>
<gene>
    <name evidence="1" type="ORF">ACFQ4B_24410</name>
</gene>
<protein>
    <submittedName>
        <fullName evidence="1">Uncharacterized protein</fullName>
    </submittedName>
</protein>
<dbReference type="Proteomes" id="UP001597180">
    <property type="component" value="Unassembled WGS sequence"/>
</dbReference>
<keyword evidence="2" id="KW-1185">Reference proteome</keyword>
<proteinExistence type="predicted"/>
<comment type="caution">
    <text evidence="1">The sequence shown here is derived from an EMBL/GenBank/DDBJ whole genome shotgun (WGS) entry which is preliminary data.</text>
</comment>
<accession>A0ABW3USJ6</accession>
<reference evidence="2" key="1">
    <citation type="journal article" date="2019" name="Int. J. Syst. Evol. Microbiol.">
        <title>The Global Catalogue of Microorganisms (GCM) 10K type strain sequencing project: providing services to taxonomists for standard genome sequencing and annotation.</title>
        <authorList>
            <consortium name="The Broad Institute Genomics Platform"/>
            <consortium name="The Broad Institute Genome Sequencing Center for Infectious Disease"/>
            <person name="Wu L."/>
            <person name="Ma J."/>
        </authorList>
    </citation>
    <scope>NUCLEOTIDE SEQUENCE [LARGE SCALE GENOMIC DNA]</scope>
    <source>
        <strain evidence="2">CCUG 53270</strain>
    </source>
</reference>
<organism evidence="1 2">
    <name type="scientific">Paenibacillus vulneris</name>
    <dbReference type="NCBI Taxonomy" id="1133364"/>
    <lineage>
        <taxon>Bacteria</taxon>
        <taxon>Bacillati</taxon>
        <taxon>Bacillota</taxon>
        <taxon>Bacilli</taxon>
        <taxon>Bacillales</taxon>
        <taxon>Paenibacillaceae</taxon>
        <taxon>Paenibacillus</taxon>
    </lineage>
</organism>
<sequence length="108" mass="13017">MSKIHFYIKHAIGSRMLFDVSGKQKSFSLDGKEGEWIFTVEDVEPEAAALVENNIWNLNLFYFFEEPGKPIRKYWFYDKDKPQIHYDLDSRKWTIQVDTRMEYNNEKI</sequence>
<evidence type="ECO:0000313" key="1">
    <source>
        <dbReference type="EMBL" id="MFD1223269.1"/>
    </source>
</evidence>
<dbReference type="EMBL" id="JBHTLU010000034">
    <property type="protein sequence ID" value="MFD1223269.1"/>
    <property type="molecule type" value="Genomic_DNA"/>
</dbReference>
<dbReference type="RefSeq" id="WP_345590249.1">
    <property type="nucleotide sequence ID" value="NZ_BAABJG010000022.1"/>
</dbReference>